<sequence>EINSASSEKERYEILLKLKNKEIELLKAENEILKKNEEILESLKQK</sequence>
<comment type="caution">
    <text evidence="2">The sequence shown here is derived from an EMBL/GenBank/DDBJ whole genome shotgun (WGS) entry which is preliminary data.</text>
</comment>
<protein>
    <submittedName>
        <fullName evidence="2">Uncharacterized protein</fullName>
    </submittedName>
</protein>
<name>A0A7Z0T916_9FUSO</name>
<accession>A0A7Z0T916</accession>
<evidence type="ECO:0000313" key="2">
    <source>
        <dbReference type="EMBL" id="NYV28504.1"/>
    </source>
</evidence>
<gene>
    <name evidence="2" type="ORF">HP397_06785</name>
</gene>
<dbReference type="Proteomes" id="UP000526184">
    <property type="component" value="Unassembled WGS sequence"/>
</dbReference>
<feature type="coiled-coil region" evidence="1">
    <location>
        <begin position="2"/>
        <end position="46"/>
    </location>
</feature>
<reference evidence="2 3" key="1">
    <citation type="submission" date="2020-05" db="EMBL/GenBank/DDBJ databases">
        <title>Streptobacillus felis strain LHL191014123.</title>
        <authorList>
            <person name="Fawzy A."/>
            <person name="Rau J."/>
            <person name="Risse K."/>
            <person name="Schauerte N."/>
            <person name="Geiger C."/>
            <person name="Blom J."/>
            <person name="Imirzalioglu C."/>
            <person name="Falgenhauer J."/>
            <person name="Bach A."/>
            <person name="Herden C."/>
            <person name="Eisenberg T."/>
        </authorList>
    </citation>
    <scope>NUCLEOTIDE SEQUENCE [LARGE SCALE GENOMIC DNA]</scope>
    <source>
        <strain evidence="2 3">LHL191014123</strain>
    </source>
</reference>
<feature type="non-terminal residue" evidence="2">
    <location>
        <position position="1"/>
    </location>
</feature>
<evidence type="ECO:0000313" key="3">
    <source>
        <dbReference type="Proteomes" id="UP000526184"/>
    </source>
</evidence>
<proteinExistence type="predicted"/>
<dbReference type="EMBL" id="JABMKT010000085">
    <property type="protein sequence ID" value="NYV28504.1"/>
    <property type="molecule type" value="Genomic_DNA"/>
</dbReference>
<keyword evidence="3" id="KW-1185">Reference proteome</keyword>
<keyword evidence="1" id="KW-0175">Coiled coil</keyword>
<dbReference type="AlphaFoldDB" id="A0A7Z0T916"/>
<evidence type="ECO:0000256" key="1">
    <source>
        <dbReference type="SAM" id="Coils"/>
    </source>
</evidence>
<organism evidence="2 3">
    <name type="scientific">Streptobacillus felis</name>
    <dbReference type="NCBI Taxonomy" id="1384509"/>
    <lineage>
        <taxon>Bacteria</taxon>
        <taxon>Fusobacteriati</taxon>
        <taxon>Fusobacteriota</taxon>
        <taxon>Fusobacteriia</taxon>
        <taxon>Fusobacteriales</taxon>
        <taxon>Leptotrichiaceae</taxon>
        <taxon>Streptobacillus</taxon>
    </lineage>
</organism>